<comment type="caution">
    <text evidence="1">The sequence shown here is derived from an EMBL/GenBank/DDBJ whole genome shotgun (WGS) entry which is preliminary data.</text>
</comment>
<dbReference type="AlphaFoldDB" id="A0A2N5TAH8"/>
<evidence type="ECO:0000313" key="2">
    <source>
        <dbReference type="Proteomes" id="UP000235388"/>
    </source>
</evidence>
<reference evidence="1 2" key="1">
    <citation type="submission" date="2017-11" db="EMBL/GenBank/DDBJ databases">
        <title>De novo assembly and phasing of dikaryotic genomes from two isolates of Puccinia coronata f. sp. avenae, the causal agent of oat crown rust.</title>
        <authorList>
            <person name="Miller M.E."/>
            <person name="Zhang Y."/>
            <person name="Omidvar V."/>
            <person name="Sperschneider J."/>
            <person name="Schwessinger B."/>
            <person name="Raley C."/>
            <person name="Palmer J.M."/>
            <person name="Garnica D."/>
            <person name="Upadhyaya N."/>
            <person name="Rathjen J."/>
            <person name="Taylor J.M."/>
            <person name="Park R.F."/>
            <person name="Dodds P.N."/>
            <person name="Hirsch C.D."/>
            <person name="Kianian S.F."/>
            <person name="Figueroa M."/>
        </authorList>
    </citation>
    <scope>NUCLEOTIDE SEQUENCE [LARGE SCALE GENOMIC DNA]</scope>
    <source>
        <strain evidence="1">12NC29</strain>
    </source>
</reference>
<accession>A0A2N5TAH8</accession>
<protein>
    <submittedName>
        <fullName evidence="1">Uncharacterized protein</fullName>
    </submittedName>
</protein>
<name>A0A2N5TAH8_9BASI</name>
<dbReference type="Proteomes" id="UP000235388">
    <property type="component" value="Unassembled WGS sequence"/>
</dbReference>
<proteinExistence type="predicted"/>
<gene>
    <name evidence="1" type="ORF">PCANC_25090</name>
</gene>
<keyword evidence="2" id="KW-1185">Reference proteome</keyword>
<evidence type="ECO:0000313" key="1">
    <source>
        <dbReference type="EMBL" id="PLW22527.1"/>
    </source>
</evidence>
<sequence>MEICLTHPLISLMNPQFFLAVFPASHLEMREHLDDSSPGSKSGLAQILRFLPDNKSDHITSTVAAINSSIS</sequence>
<dbReference type="EMBL" id="PGCJ01000755">
    <property type="protein sequence ID" value="PLW22527.1"/>
    <property type="molecule type" value="Genomic_DNA"/>
</dbReference>
<organism evidence="1 2">
    <name type="scientific">Puccinia coronata f. sp. avenae</name>
    <dbReference type="NCBI Taxonomy" id="200324"/>
    <lineage>
        <taxon>Eukaryota</taxon>
        <taxon>Fungi</taxon>
        <taxon>Dikarya</taxon>
        <taxon>Basidiomycota</taxon>
        <taxon>Pucciniomycotina</taxon>
        <taxon>Pucciniomycetes</taxon>
        <taxon>Pucciniales</taxon>
        <taxon>Pucciniaceae</taxon>
        <taxon>Puccinia</taxon>
    </lineage>
</organism>